<evidence type="ECO:0000259" key="1">
    <source>
        <dbReference type="Pfam" id="PF19313"/>
    </source>
</evidence>
<dbReference type="Proteomes" id="UP000023772">
    <property type="component" value="Chromosome"/>
</dbReference>
<protein>
    <submittedName>
        <fullName evidence="2">Hydrolase</fullName>
    </submittedName>
</protein>
<evidence type="ECO:0000313" key="2">
    <source>
        <dbReference type="EMBL" id="AHW59917.1"/>
    </source>
</evidence>
<feature type="domain" description="DUF5916" evidence="1">
    <location>
        <begin position="233"/>
        <end position="333"/>
    </location>
</feature>
<sequence>MAGVANGFDLKSDTTINTFNKDYVYHVKKLQGLINIDGVIDEIDWERAQKADKFYRVLPVDTGFAKQPSTMMMAYDDKALYVAQIFYDTIPGKRVMESFRRDFSFGNNDNLLIFFDTFLDQTNGFSFGVSASGAKWDGTMSNGSSVSLDWDCKWEIETKHYDDRWVSEMRIPFKSVRYPKDSKEWNVNFSRLDLKSNEKSAWAPVPRQFPTASLAYTGRMKFEEPLPKSKMQFSVIPYLLGGAAKDFEAGTSTDYRTDVGFDAKVGISSSMTLDLTYNPDFAQVEVDQQVTNIDRFELFFPEKRQFFLENSDLFSSYGYEHSLTPFFSRRIGLDAPVLVGGRLSGKIGNDWRVGFMNMATEETSENLARNFTVASVQKKMFTRSSLGFIAVNKEYFDVPSDTSMYNRVIGLDYNLASKDNVWDGKFFYHRSFQPGNPGKQYAQGAMLEYSTSHLQLGIFETSVGENYRAEAGYVRRTGYNFIGASAGYTFVPNKKVVNHGPSIKLDNYFNPDNDLIEHEYEFEYELTFANRAELSFEYSDQFVKLRGDFNPTQDPDHYLPEGSEYDFGLFSVSYQSTRKSLFTWEAEASKGSFYSGDIQYIQGEIGYRFQPYVNLTMNINYTDMDLGDPFSREKFWLVAPKMDITFTDKIFWSTFVQYNEQIDNLNINSRFQWRYQPVSDIYLVYTDNYFTGNWNSRNRAVVLKMTYWFN</sequence>
<keyword evidence="2" id="KW-0378">Hydrolase</keyword>
<dbReference type="SUPFAM" id="SSF49344">
    <property type="entry name" value="CBD9-like"/>
    <property type="match status" value="1"/>
</dbReference>
<dbReference type="Pfam" id="PF19313">
    <property type="entry name" value="DUF5916"/>
    <property type="match status" value="1"/>
</dbReference>
<dbReference type="InterPro" id="IPR045670">
    <property type="entry name" value="DUF5916"/>
</dbReference>
<proteinExistence type="predicted"/>
<reference evidence="2 3" key="1">
    <citation type="submission" date="2014-03" db="EMBL/GenBank/DDBJ databases">
        <title>Complete genome sequence of a deeply braunched marine Bacteroidia bacterium Draconibacterium orientale type strain FH5T.</title>
        <authorList>
            <person name="Li X."/>
            <person name="Wang X."/>
            <person name="Xie Z."/>
            <person name="Du Z."/>
            <person name="Chen G."/>
        </authorList>
    </citation>
    <scope>NUCLEOTIDE SEQUENCE [LARGE SCALE GENOMIC DNA]</scope>
    <source>
        <strain evidence="2 3">FH5</strain>
    </source>
</reference>
<keyword evidence="3" id="KW-1185">Reference proteome</keyword>
<evidence type="ECO:0000313" key="3">
    <source>
        <dbReference type="Proteomes" id="UP000023772"/>
    </source>
</evidence>
<dbReference type="EMBL" id="CP007451">
    <property type="protein sequence ID" value="AHW59917.1"/>
    <property type="molecule type" value="Genomic_DNA"/>
</dbReference>
<organism evidence="2 3">
    <name type="scientific">Draconibacterium orientale</name>
    <dbReference type="NCBI Taxonomy" id="1168034"/>
    <lineage>
        <taxon>Bacteria</taxon>
        <taxon>Pseudomonadati</taxon>
        <taxon>Bacteroidota</taxon>
        <taxon>Bacteroidia</taxon>
        <taxon>Marinilabiliales</taxon>
        <taxon>Prolixibacteraceae</taxon>
        <taxon>Draconibacterium</taxon>
    </lineage>
</organism>
<gene>
    <name evidence="2" type="ORF">FH5T_10715</name>
</gene>
<dbReference type="GO" id="GO:0016787">
    <property type="term" value="F:hydrolase activity"/>
    <property type="evidence" value="ECO:0007669"/>
    <property type="project" value="UniProtKB-KW"/>
</dbReference>
<dbReference type="CDD" id="cd09618">
    <property type="entry name" value="CBM9_like_2"/>
    <property type="match status" value="1"/>
</dbReference>
<accession>A0ABM5Q815</accession>
<name>A0ABM5Q815_9BACT</name>
<dbReference type="Gene3D" id="2.60.40.1190">
    <property type="match status" value="1"/>
</dbReference>